<evidence type="ECO:0000256" key="7">
    <source>
        <dbReference type="HAMAP-Rule" id="MF_01428"/>
    </source>
</evidence>
<dbReference type="InterPro" id="IPR020058">
    <property type="entry name" value="Glu/Gln-tRNA-synth_Ib_cat-dom"/>
</dbReference>
<evidence type="ECO:0000256" key="6">
    <source>
        <dbReference type="ARBA" id="ARBA00023146"/>
    </source>
</evidence>
<dbReference type="PANTHER" id="PTHR43311">
    <property type="entry name" value="GLUTAMATE--TRNA LIGASE"/>
    <property type="match status" value="1"/>
</dbReference>
<dbReference type="EMBL" id="FODY01000021">
    <property type="protein sequence ID" value="SEP36164.1"/>
    <property type="molecule type" value="Genomic_DNA"/>
</dbReference>
<feature type="binding site" evidence="7">
    <location>
        <position position="190"/>
    </location>
    <ligand>
        <name>L-glutamate</name>
        <dbReference type="ChEBI" id="CHEBI:29985"/>
    </ligand>
</feature>
<dbReference type="SUPFAM" id="SSF52374">
    <property type="entry name" value="Nucleotidylyl transferase"/>
    <property type="match status" value="1"/>
</dbReference>
<feature type="binding site" evidence="7">
    <location>
        <position position="135"/>
    </location>
    <ligand>
        <name>Zn(2+)</name>
        <dbReference type="ChEBI" id="CHEBI:29105"/>
    </ligand>
</feature>
<dbReference type="InterPro" id="IPR000924">
    <property type="entry name" value="Glu/Gln-tRNA-synth"/>
</dbReference>
<dbReference type="GO" id="GO:0004818">
    <property type="term" value="F:glutamate-tRNA ligase activity"/>
    <property type="evidence" value="ECO:0007669"/>
    <property type="project" value="TreeGrafter"/>
</dbReference>
<dbReference type="GO" id="GO:0006424">
    <property type="term" value="P:glutamyl-tRNA aminoacylation"/>
    <property type="evidence" value="ECO:0007669"/>
    <property type="project" value="InterPro"/>
</dbReference>
<evidence type="ECO:0000256" key="3">
    <source>
        <dbReference type="ARBA" id="ARBA00022741"/>
    </source>
</evidence>
<dbReference type="STRING" id="112903.SAMN04490178_12119"/>
<dbReference type="AlphaFoldDB" id="A0A1H8X894"/>
<dbReference type="Gene3D" id="3.40.50.620">
    <property type="entry name" value="HUPs"/>
    <property type="match status" value="1"/>
</dbReference>
<dbReference type="PROSITE" id="PS00178">
    <property type="entry name" value="AA_TRNA_LIGASE_I"/>
    <property type="match status" value="1"/>
</dbReference>
<proteinExistence type="inferred from homology"/>
<keyword evidence="6 7" id="KW-0030">Aminoacyl-tRNA synthetase</keyword>
<keyword evidence="4 7" id="KW-0862">Zinc</keyword>
<feature type="binding site" evidence="7">
    <location>
        <position position="249"/>
    </location>
    <ligand>
        <name>ATP</name>
        <dbReference type="ChEBI" id="CHEBI:30616"/>
    </ligand>
</feature>
<comment type="function">
    <text evidence="7">Catalyzes the tRNA-independent activation of glutamate in presence of ATP and the subsequent transfer of glutamate onto a tRNA(Asp). Glutamate is transferred on the 2-amino-5-(4,5-dihydroxy-2-cyclopenten-1-yl) moiety of the queuosine in the wobble position of the QUC anticodon.</text>
</comment>
<evidence type="ECO:0000313" key="11">
    <source>
        <dbReference type="EMBL" id="SEP36164.1"/>
    </source>
</evidence>
<feature type="short sequence motif" description="'HIGH' region" evidence="7">
    <location>
        <begin position="13"/>
        <end position="23"/>
    </location>
</feature>
<dbReference type="HAMAP" id="MF_01428">
    <property type="entry name" value="Glu_Q_tRNA_synth"/>
    <property type="match status" value="1"/>
</dbReference>
<dbReference type="InterPro" id="IPR049940">
    <property type="entry name" value="GluQ/Sye"/>
</dbReference>
<dbReference type="InterPro" id="IPR014729">
    <property type="entry name" value="Rossmann-like_a/b/a_fold"/>
</dbReference>
<dbReference type="GO" id="GO:0005524">
    <property type="term" value="F:ATP binding"/>
    <property type="evidence" value="ECO:0007669"/>
    <property type="project" value="UniProtKB-KW"/>
</dbReference>
<dbReference type="InterPro" id="IPR022380">
    <property type="entry name" value="Glu-Q_tRNA(Asp)_Synthase"/>
</dbReference>
<dbReference type="PANTHER" id="PTHR43311:SF1">
    <property type="entry name" value="GLUTAMYL-Q TRNA(ASP) SYNTHETASE"/>
    <property type="match status" value="1"/>
</dbReference>
<organism evidence="11 12">
    <name type="scientific">Propionispora vibrioides</name>
    <dbReference type="NCBI Taxonomy" id="112903"/>
    <lineage>
        <taxon>Bacteria</taxon>
        <taxon>Bacillati</taxon>
        <taxon>Bacillota</taxon>
        <taxon>Negativicutes</taxon>
        <taxon>Selenomonadales</taxon>
        <taxon>Sporomusaceae</taxon>
        <taxon>Propionispora</taxon>
    </lineage>
</organism>
<evidence type="ECO:0000256" key="8">
    <source>
        <dbReference type="RuleBase" id="RU363037"/>
    </source>
</evidence>
<dbReference type="EC" id="6.1.1.-" evidence="7"/>
<name>A0A1H8X894_9FIRM</name>
<feature type="binding site" evidence="7">
    <location>
        <position position="208"/>
    </location>
    <ligand>
        <name>L-glutamate</name>
        <dbReference type="ChEBI" id="CHEBI:29985"/>
    </ligand>
</feature>
<dbReference type="GO" id="GO:0008270">
    <property type="term" value="F:zinc ion binding"/>
    <property type="evidence" value="ECO:0007669"/>
    <property type="project" value="UniProtKB-UniRule"/>
</dbReference>
<keyword evidence="12" id="KW-1185">Reference proteome</keyword>
<feature type="domain" description="Glutamyl/glutaminyl-tRNA synthetase class Ib catalytic" evidence="10">
    <location>
        <begin position="7"/>
        <end position="274"/>
    </location>
</feature>
<reference evidence="11 12" key="1">
    <citation type="submission" date="2016-10" db="EMBL/GenBank/DDBJ databases">
        <authorList>
            <person name="de Groot N.N."/>
        </authorList>
    </citation>
    <scope>NUCLEOTIDE SEQUENCE [LARGE SCALE GENOMIC DNA]</scope>
    <source>
        <strain evidence="11 12">DSM 13305</strain>
    </source>
</reference>
<protein>
    <recommendedName>
        <fullName evidence="7">Glutamyl-Q tRNA(Asp) synthetase</fullName>
        <shortName evidence="7">Glu-Q-RSs</shortName>
        <ecNumber evidence="7">6.1.1.-</ecNumber>
    </recommendedName>
</protein>
<dbReference type="GO" id="GO:0006400">
    <property type="term" value="P:tRNA modification"/>
    <property type="evidence" value="ECO:0007669"/>
    <property type="project" value="InterPro"/>
</dbReference>
<dbReference type="PRINTS" id="PR00987">
    <property type="entry name" value="TRNASYNTHGLU"/>
</dbReference>
<feature type="binding site" evidence="7">
    <location>
        <position position="131"/>
    </location>
    <ligand>
        <name>Zn(2+)</name>
        <dbReference type="ChEBI" id="CHEBI:29105"/>
    </ligand>
</feature>
<dbReference type="NCBIfam" id="NF004315">
    <property type="entry name" value="PRK05710.1-4"/>
    <property type="match status" value="1"/>
</dbReference>
<sequence length="318" mass="35210">MTVTATMRGRFAPSPTGEMHLGNAWAALLAWLQVRAAGGTMVLRMEDLDPDRSRSRYAELLQEDLHWLGLDWDEGPATGGEYGPYFQSERTALYQMAFDRLTAADLVYPCFCTRAELAAAAPHGSDRETPYPGTCRNRPGLPPNRRPAARLRVPAGIVAFTDQLQGEHSQDVAAEIGDFVLRRADGTFAYQLAVVVDDAQMRITHVLRGDDLLVSTPRQLLLYRLLGWEPPVFTHVPLLLGEDGHRLSKRHGDVSIRSLRQRGVRPETIVGSLATAAGLLKAFRPLPASELIARFDLAKVKKQPVIITGESWRRLLNG</sequence>
<dbReference type="GO" id="GO:0005829">
    <property type="term" value="C:cytosol"/>
    <property type="evidence" value="ECO:0007669"/>
    <property type="project" value="TreeGrafter"/>
</dbReference>
<feature type="binding site" evidence="7">
    <location>
        <position position="112"/>
    </location>
    <ligand>
        <name>Zn(2+)</name>
        <dbReference type="ChEBI" id="CHEBI:29105"/>
    </ligand>
</feature>
<comment type="cofactor">
    <cofactor evidence="7">
        <name>Zn(2+)</name>
        <dbReference type="ChEBI" id="CHEBI:29105"/>
    </cofactor>
    <text evidence="7">Binds 1 zinc ion per subunit.</text>
</comment>
<feature type="region of interest" description="Disordered" evidence="9">
    <location>
        <begin position="122"/>
        <end position="146"/>
    </location>
</feature>
<accession>A0A1H8X894</accession>
<evidence type="ECO:0000256" key="1">
    <source>
        <dbReference type="ARBA" id="ARBA00022598"/>
    </source>
</evidence>
<keyword evidence="8" id="KW-0648">Protein biosynthesis</keyword>
<dbReference type="NCBIfam" id="TIGR03838">
    <property type="entry name" value="queuosine_YadB"/>
    <property type="match status" value="1"/>
</dbReference>
<evidence type="ECO:0000256" key="5">
    <source>
        <dbReference type="ARBA" id="ARBA00022840"/>
    </source>
</evidence>
<feature type="binding site" evidence="7">
    <location>
        <position position="110"/>
    </location>
    <ligand>
        <name>Zn(2+)</name>
        <dbReference type="ChEBI" id="CHEBI:29105"/>
    </ligand>
</feature>
<gene>
    <name evidence="7" type="primary">gluQ</name>
    <name evidence="11" type="ORF">SAMN04490178_12119</name>
</gene>
<feature type="binding site" evidence="7">
    <location>
        <begin position="10"/>
        <end position="14"/>
    </location>
    <ligand>
        <name>L-glutamate</name>
        <dbReference type="ChEBI" id="CHEBI:29985"/>
    </ligand>
</feature>
<evidence type="ECO:0000259" key="10">
    <source>
        <dbReference type="Pfam" id="PF00749"/>
    </source>
</evidence>
<keyword evidence="2 7" id="KW-0479">Metal-binding</keyword>
<keyword evidence="5 7" id="KW-0067">ATP-binding</keyword>
<feature type="short sequence motif" description="'KMSKS' region" evidence="7">
    <location>
        <begin position="246"/>
        <end position="250"/>
    </location>
</feature>
<comment type="similarity">
    <text evidence="7">Belongs to the class-I aminoacyl-tRNA synthetase family. GluQ subfamily.</text>
</comment>
<keyword evidence="3 7" id="KW-0547">Nucleotide-binding</keyword>
<dbReference type="Proteomes" id="UP000198847">
    <property type="component" value="Unassembled WGS sequence"/>
</dbReference>
<evidence type="ECO:0000256" key="9">
    <source>
        <dbReference type="SAM" id="MobiDB-lite"/>
    </source>
</evidence>
<evidence type="ECO:0000313" key="12">
    <source>
        <dbReference type="Proteomes" id="UP000198847"/>
    </source>
</evidence>
<dbReference type="InterPro" id="IPR001412">
    <property type="entry name" value="aa-tRNA-synth_I_CS"/>
</dbReference>
<evidence type="ECO:0000256" key="4">
    <source>
        <dbReference type="ARBA" id="ARBA00022833"/>
    </source>
</evidence>
<evidence type="ECO:0000256" key="2">
    <source>
        <dbReference type="ARBA" id="ARBA00022723"/>
    </source>
</evidence>
<keyword evidence="1 7" id="KW-0436">Ligase</keyword>
<dbReference type="NCBIfam" id="NF004314">
    <property type="entry name" value="PRK05710.1-3"/>
    <property type="match status" value="1"/>
</dbReference>
<feature type="binding site" evidence="7">
    <location>
        <position position="46"/>
    </location>
    <ligand>
        <name>L-glutamate</name>
        <dbReference type="ChEBI" id="CHEBI:29985"/>
    </ligand>
</feature>
<dbReference type="Pfam" id="PF00749">
    <property type="entry name" value="tRNA-synt_1c"/>
    <property type="match status" value="1"/>
</dbReference>